<feature type="domain" description="Peptidase M48" evidence="7">
    <location>
        <begin position="67"/>
        <end position="245"/>
    </location>
</feature>
<evidence type="ECO:0000256" key="2">
    <source>
        <dbReference type="ARBA" id="ARBA00022723"/>
    </source>
</evidence>
<evidence type="ECO:0000256" key="5">
    <source>
        <dbReference type="ARBA" id="ARBA00023049"/>
    </source>
</evidence>
<evidence type="ECO:0000256" key="3">
    <source>
        <dbReference type="ARBA" id="ARBA00022801"/>
    </source>
</evidence>
<evidence type="ECO:0000259" key="7">
    <source>
        <dbReference type="Pfam" id="PF01435"/>
    </source>
</evidence>
<keyword evidence="3 6" id="KW-0378">Hydrolase</keyword>
<keyword evidence="5 6" id="KW-0482">Metalloprotease</keyword>
<name>A0A537J5B0_9BACT</name>
<organism evidence="8 9">
    <name type="scientific">Candidatus Segetimicrobium genomatis</name>
    <dbReference type="NCBI Taxonomy" id="2569760"/>
    <lineage>
        <taxon>Bacteria</taxon>
        <taxon>Bacillati</taxon>
        <taxon>Candidatus Sysuimicrobiota</taxon>
        <taxon>Candidatus Sysuimicrobiia</taxon>
        <taxon>Candidatus Sysuimicrobiales</taxon>
        <taxon>Candidatus Segetimicrobiaceae</taxon>
        <taxon>Candidatus Segetimicrobium</taxon>
    </lineage>
</organism>
<evidence type="ECO:0000256" key="4">
    <source>
        <dbReference type="ARBA" id="ARBA00022833"/>
    </source>
</evidence>
<evidence type="ECO:0000313" key="8">
    <source>
        <dbReference type="EMBL" id="TMI78749.1"/>
    </source>
</evidence>
<keyword evidence="4 6" id="KW-0862">Zinc</keyword>
<proteinExistence type="inferred from homology"/>
<evidence type="ECO:0000256" key="1">
    <source>
        <dbReference type="ARBA" id="ARBA00022670"/>
    </source>
</evidence>
<dbReference type="EMBL" id="VBAN01000388">
    <property type="protein sequence ID" value="TMI78749.1"/>
    <property type="molecule type" value="Genomic_DNA"/>
</dbReference>
<dbReference type="PANTHER" id="PTHR22726:SF1">
    <property type="entry name" value="METALLOENDOPEPTIDASE OMA1, MITOCHONDRIAL"/>
    <property type="match status" value="1"/>
</dbReference>
<protein>
    <recommendedName>
        <fullName evidence="7">Peptidase M48 domain-containing protein</fullName>
    </recommendedName>
</protein>
<dbReference type="GO" id="GO:0016020">
    <property type="term" value="C:membrane"/>
    <property type="evidence" value="ECO:0007669"/>
    <property type="project" value="TreeGrafter"/>
</dbReference>
<dbReference type="AlphaFoldDB" id="A0A537J5B0"/>
<comment type="cofactor">
    <cofactor evidence="6">
        <name>Zn(2+)</name>
        <dbReference type="ChEBI" id="CHEBI:29105"/>
    </cofactor>
    <text evidence="6">Binds 1 zinc ion per subunit.</text>
</comment>
<sequence>MSRSHRTSGPIRRVGAAFIGIAICGLLRSPPAVSADETADEIRLGAQIAKEIESHYRVVTDPAMVDRLARVGDALVPVVDRQDLTYHFRVIDIPGVNALGVPGGRVYVTRGMMKFVRSDHELAAVLAHELTHVAHRHYYIQQARESRMAPALVIAAALSVLARSAAPIVGVSLATQGAMANYQRDLEKEADLTGISYLTKTSYSPVAMLTLMEHLAQADKLTGRPDLGPLYQDHPVPDERVAYIRDDLVARGFPIVRRIPEGYLKITLDPPDGSDGQPVTVLVDGRPIIRLGATVAGDGPSRRAQGLAARLNAFFNTDPAPYDVRDVISPGRWTVIGGQTELFEVTPEDAAYENGSPKAVAEGLRARLAEALAEAPYYRKF</sequence>
<dbReference type="GO" id="GO:0051603">
    <property type="term" value="P:proteolysis involved in protein catabolic process"/>
    <property type="evidence" value="ECO:0007669"/>
    <property type="project" value="TreeGrafter"/>
</dbReference>
<reference evidence="8 9" key="1">
    <citation type="journal article" date="2019" name="Nat. Microbiol.">
        <title>Mediterranean grassland soil C-N compound turnover is dependent on rainfall and depth, and is mediated by genomically divergent microorganisms.</title>
        <authorList>
            <person name="Diamond S."/>
            <person name="Andeer P.F."/>
            <person name="Li Z."/>
            <person name="Crits-Christoph A."/>
            <person name="Burstein D."/>
            <person name="Anantharaman K."/>
            <person name="Lane K.R."/>
            <person name="Thomas B.C."/>
            <person name="Pan C."/>
            <person name="Northen T.R."/>
            <person name="Banfield J.F."/>
        </authorList>
    </citation>
    <scope>NUCLEOTIDE SEQUENCE [LARGE SCALE GENOMIC DNA]</scope>
    <source>
        <strain evidence="8">NP_6</strain>
    </source>
</reference>
<dbReference type="GO" id="GO:0046872">
    <property type="term" value="F:metal ion binding"/>
    <property type="evidence" value="ECO:0007669"/>
    <property type="project" value="UniProtKB-KW"/>
</dbReference>
<keyword evidence="2" id="KW-0479">Metal-binding</keyword>
<keyword evidence="1 6" id="KW-0645">Protease</keyword>
<dbReference type="InterPro" id="IPR001915">
    <property type="entry name" value="Peptidase_M48"/>
</dbReference>
<dbReference type="InterPro" id="IPR051156">
    <property type="entry name" value="Mito/Outer_Membr_Metalloprot"/>
</dbReference>
<comment type="similarity">
    <text evidence="6">Belongs to the peptidase M48 family.</text>
</comment>
<evidence type="ECO:0000256" key="6">
    <source>
        <dbReference type="RuleBase" id="RU003983"/>
    </source>
</evidence>
<comment type="caution">
    <text evidence="8">The sequence shown here is derived from an EMBL/GenBank/DDBJ whole genome shotgun (WGS) entry which is preliminary data.</text>
</comment>
<evidence type="ECO:0000313" key="9">
    <source>
        <dbReference type="Proteomes" id="UP000318093"/>
    </source>
</evidence>
<dbReference type="PANTHER" id="PTHR22726">
    <property type="entry name" value="METALLOENDOPEPTIDASE OMA1"/>
    <property type="match status" value="1"/>
</dbReference>
<accession>A0A537J5B0</accession>
<gene>
    <name evidence="8" type="ORF">E6H03_11480</name>
</gene>
<dbReference type="GO" id="GO:0004222">
    <property type="term" value="F:metalloendopeptidase activity"/>
    <property type="evidence" value="ECO:0007669"/>
    <property type="project" value="InterPro"/>
</dbReference>
<dbReference type="Proteomes" id="UP000318093">
    <property type="component" value="Unassembled WGS sequence"/>
</dbReference>
<dbReference type="Pfam" id="PF01435">
    <property type="entry name" value="Peptidase_M48"/>
    <property type="match status" value="1"/>
</dbReference>
<dbReference type="Gene3D" id="3.30.2010.10">
    <property type="entry name" value="Metalloproteases ('zincins'), catalytic domain"/>
    <property type="match status" value="1"/>
</dbReference>